<organism evidence="1">
    <name type="scientific">Octopus bimaculoides</name>
    <name type="common">California two-spotted octopus</name>
    <dbReference type="NCBI Taxonomy" id="37653"/>
    <lineage>
        <taxon>Eukaryota</taxon>
        <taxon>Metazoa</taxon>
        <taxon>Spiralia</taxon>
        <taxon>Lophotrochozoa</taxon>
        <taxon>Mollusca</taxon>
        <taxon>Cephalopoda</taxon>
        <taxon>Coleoidea</taxon>
        <taxon>Octopodiformes</taxon>
        <taxon>Octopoda</taxon>
        <taxon>Incirrata</taxon>
        <taxon>Octopodidae</taxon>
        <taxon>Octopus</taxon>
    </lineage>
</organism>
<name>A0A0L8I7P9_OCTBM</name>
<evidence type="ECO:0000313" key="1">
    <source>
        <dbReference type="EMBL" id="KOF97518.1"/>
    </source>
</evidence>
<proteinExistence type="predicted"/>
<gene>
    <name evidence="1" type="ORF">OCBIM_22029327mg</name>
</gene>
<reference evidence="1" key="1">
    <citation type="submission" date="2015-07" db="EMBL/GenBank/DDBJ databases">
        <title>MeaNS - Measles Nucleotide Surveillance Program.</title>
        <authorList>
            <person name="Tran T."/>
            <person name="Druce J."/>
        </authorList>
    </citation>
    <scope>NUCLEOTIDE SEQUENCE</scope>
    <source>
        <strain evidence="1">UCB-OBI-ISO-001</strain>
        <tissue evidence="1">Gonad</tissue>
    </source>
</reference>
<protein>
    <submittedName>
        <fullName evidence="1">Uncharacterized protein</fullName>
    </submittedName>
</protein>
<sequence>MHLPHCLNFENFIETCRWRHTYKIMYTLHDEGFSMLKSLSSLYRTT</sequence>
<dbReference type="EMBL" id="KQ416298">
    <property type="protein sequence ID" value="KOF97518.1"/>
    <property type="molecule type" value="Genomic_DNA"/>
</dbReference>
<accession>A0A0L8I7P9</accession>
<dbReference type="AlphaFoldDB" id="A0A0L8I7P9"/>